<accession>A0A3P7JSP4</accession>
<name>A0A3P7JSP4_STRVU</name>
<reference evidence="1 2" key="1">
    <citation type="submission" date="2018-11" db="EMBL/GenBank/DDBJ databases">
        <authorList>
            <consortium name="Pathogen Informatics"/>
        </authorList>
    </citation>
    <scope>NUCLEOTIDE SEQUENCE [LARGE SCALE GENOMIC DNA]</scope>
</reference>
<dbReference type="EMBL" id="UYYB01126904">
    <property type="protein sequence ID" value="VDM84013.1"/>
    <property type="molecule type" value="Genomic_DNA"/>
</dbReference>
<dbReference type="Proteomes" id="UP000270094">
    <property type="component" value="Unassembled WGS sequence"/>
</dbReference>
<feature type="non-terminal residue" evidence="1">
    <location>
        <position position="1"/>
    </location>
</feature>
<dbReference type="AlphaFoldDB" id="A0A3P7JSP4"/>
<organism evidence="1 2">
    <name type="scientific">Strongylus vulgaris</name>
    <name type="common">Blood worm</name>
    <dbReference type="NCBI Taxonomy" id="40348"/>
    <lineage>
        <taxon>Eukaryota</taxon>
        <taxon>Metazoa</taxon>
        <taxon>Ecdysozoa</taxon>
        <taxon>Nematoda</taxon>
        <taxon>Chromadorea</taxon>
        <taxon>Rhabditida</taxon>
        <taxon>Rhabditina</taxon>
        <taxon>Rhabditomorpha</taxon>
        <taxon>Strongyloidea</taxon>
        <taxon>Strongylidae</taxon>
        <taxon>Strongylus</taxon>
    </lineage>
</organism>
<keyword evidence="2" id="KW-1185">Reference proteome</keyword>
<sequence length="106" mass="11885">DLGLPGFLGSLEDIRALSKSELLNLFGNTIKLFKNDIKTMGDLADRSRDDKVKGSVLMTKGAFKVNGEKMIHNNEPVHFHRICLPGAPDCTLICWGKRNFQLVEWV</sequence>
<gene>
    <name evidence="1" type="ORF">SVUK_LOCUS19011</name>
</gene>
<protein>
    <submittedName>
        <fullName evidence="1">Uncharacterized protein</fullName>
    </submittedName>
</protein>
<dbReference type="OrthoDB" id="5835924at2759"/>
<evidence type="ECO:0000313" key="2">
    <source>
        <dbReference type="Proteomes" id="UP000270094"/>
    </source>
</evidence>
<proteinExistence type="predicted"/>
<evidence type="ECO:0000313" key="1">
    <source>
        <dbReference type="EMBL" id="VDM84013.1"/>
    </source>
</evidence>